<keyword evidence="3" id="KW-1185">Reference proteome</keyword>
<organism evidence="2 3">
    <name type="scientific">Ilyodon furcidens</name>
    <name type="common">goldbreast splitfin</name>
    <dbReference type="NCBI Taxonomy" id="33524"/>
    <lineage>
        <taxon>Eukaryota</taxon>
        <taxon>Metazoa</taxon>
        <taxon>Chordata</taxon>
        <taxon>Craniata</taxon>
        <taxon>Vertebrata</taxon>
        <taxon>Euteleostomi</taxon>
        <taxon>Actinopterygii</taxon>
        <taxon>Neopterygii</taxon>
        <taxon>Teleostei</taxon>
        <taxon>Neoteleostei</taxon>
        <taxon>Acanthomorphata</taxon>
        <taxon>Ovalentaria</taxon>
        <taxon>Atherinomorphae</taxon>
        <taxon>Cyprinodontiformes</taxon>
        <taxon>Goodeidae</taxon>
        <taxon>Ilyodon</taxon>
    </lineage>
</organism>
<evidence type="ECO:0000313" key="2">
    <source>
        <dbReference type="EMBL" id="MEQ2238890.1"/>
    </source>
</evidence>
<gene>
    <name evidence="2" type="ORF">ILYODFUR_037946</name>
</gene>
<reference evidence="2 3" key="1">
    <citation type="submission" date="2021-06" db="EMBL/GenBank/DDBJ databases">
        <authorList>
            <person name="Palmer J.M."/>
        </authorList>
    </citation>
    <scope>NUCLEOTIDE SEQUENCE [LARGE SCALE GENOMIC DNA]</scope>
    <source>
        <strain evidence="3">if_2019</strain>
        <tissue evidence="2">Muscle</tissue>
    </source>
</reference>
<feature type="non-terminal residue" evidence="2">
    <location>
        <position position="1"/>
    </location>
</feature>
<dbReference type="EMBL" id="JAHRIQ010055177">
    <property type="protein sequence ID" value="MEQ2238890.1"/>
    <property type="molecule type" value="Genomic_DNA"/>
</dbReference>
<name>A0ABV0U127_9TELE</name>
<protein>
    <submittedName>
        <fullName evidence="2">Uncharacterized protein</fullName>
    </submittedName>
</protein>
<evidence type="ECO:0000313" key="3">
    <source>
        <dbReference type="Proteomes" id="UP001482620"/>
    </source>
</evidence>
<sequence length="240" mass="26807">VRHTMQAEGFNFTDKCDLGDWLRKQLNTAKKSKLEAQTKLNEATSWSKAKCRSNLNKIDKEERFWADIFLIYQGGIHTMQRKTHRDGHKKEGSTSAQGTCTDTPPPYRPSSSCSSLTHAPTPPSSGLYPILEVQNGKLVVHGLDIPADDVVSLSGCSSSSMSVAAGSFFDAGKRAFQDRQIRERQEQQQHREQQRYMSQTNPFYSTLQPSSRPASLLSEAGEREPFEASGPKPAFHVPYN</sequence>
<dbReference type="Proteomes" id="UP001482620">
    <property type="component" value="Unassembled WGS sequence"/>
</dbReference>
<feature type="region of interest" description="Disordered" evidence="1">
    <location>
        <begin position="80"/>
        <end position="121"/>
    </location>
</feature>
<feature type="region of interest" description="Disordered" evidence="1">
    <location>
        <begin position="200"/>
        <end position="240"/>
    </location>
</feature>
<evidence type="ECO:0000256" key="1">
    <source>
        <dbReference type="SAM" id="MobiDB-lite"/>
    </source>
</evidence>
<proteinExistence type="predicted"/>
<feature type="compositionally biased region" description="Polar residues" evidence="1">
    <location>
        <begin position="93"/>
        <end position="102"/>
    </location>
</feature>
<feature type="compositionally biased region" description="Polar residues" evidence="1">
    <location>
        <begin position="200"/>
        <end position="213"/>
    </location>
</feature>
<comment type="caution">
    <text evidence="2">The sequence shown here is derived from an EMBL/GenBank/DDBJ whole genome shotgun (WGS) entry which is preliminary data.</text>
</comment>
<accession>A0ABV0U127</accession>